<keyword evidence="2" id="KW-1185">Reference proteome</keyword>
<dbReference type="Pfam" id="PF12686">
    <property type="entry name" value="DUF3800"/>
    <property type="match status" value="1"/>
</dbReference>
<dbReference type="RefSeq" id="WP_202095631.1">
    <property type="nucleotide sequence ID" value="NZ_CP061035.1"/>
</dbReference>
<evidence type="ECO:0000313" key="1">
    <source>
        <dbReference type="EMBL" id="QQV78611.1"/>
    </source>
</evidence>
<evidence type="ECO:0000313" key="2">
    <source>
        <dbReference type="Proteomes" id="UP000595894"/>
    </source>
</evidence>
<dbReference type="AlphaFoldDB" id="A0A974S5P3"/>
<dbReference type="KEGG" id="sari:H5J25_08405"/>
<dbReference type="Proteomes" id="UP000595894">
    <property type="component" value="Chromosome"/>
</dbReference>
<protein>
    <submittedName>
        <fullName evidence="1">DUF3800 domain-containing protein</fullName>
    </submittedName>
</protein>
<sequence length="269" mass="30573">MYYIYTDEAGTSRPEPVCVVAAVLIQADRHWQKAASMLEEVLDLMVPEKLRPGFIFHAKTVLNGYREFDAVWPKDERVGLIGMVASIPQALKTAIVIGKVRRDSPVPQQFSSKPEDYHHLLAFHLCMARANKYIKDHGQIDEIATIVAEDIPKKKNLLREIIKVSLNEIDINEHNVIVTKKDRIAGRILQTNATVIDRVIDTIHFCEKNQAPLLQIADACAYSFRRYLAQQSDGDLLVHSILKSDLIWSEWQGPASSWVFSFDPKHYAP</sequence>
<reference evidence="2" key="1">
    <citation type="submission" date="2020-09" db="EMBL/GenBank/DDBJ databases">
        <title>Sphingomonas sp., a new species isolated from pork steak.</title>
        <authorList>
            <person name="Heidler von Heilborn D."/>
        </authorList>
    </citation>
    <scope>NUCLEOTIDE SEQUENCE [LARGE SCALE GENOMIC DNA]</scope>
</reference>
<dbReference type="InterPro" id="IPR024524">
    <property type="entry name" value="DUF3800"/>
</dbReference>
<dbReference type="EMBL" id="CP061035">
    <property type="protein sequence ID" value="QQV78611.1"/>
    <property type="molecule type" value="Genomic_DNA"/>
</dbReference>
<organism evidence="1 2">
    <name type="scientific">Sphingomonas aliaeris</name>
    <dbReference type="NCBI Taxonomy" id="2759526"/>
    <lineage>
        <taxon>Bacteria</taxon>
        <taxon>Pseudomonadati</taxon>
        <taxon>Pseudomonadota</taxon>
        <taxon>Alphaproteobacteria</taxon>
        <taxon>Sphingomonadales</taxon>
        <taxon>Sphingomonadaceae</taxon>
        <taxon>Sphingomonas</taxon>
    </lineage>
</organism>
<gene>
    <name evidence="1" type="ORF">H5J25_08405</name>
</gene>
<name>A0A974S5P3_9SPHN</name>
<accession>A0A974S5P3</accession>
<proteinExistence type="predicted"/>